<keyword evidence="2 15" id="KW-0813">Transport</keyword>
<keyword evidence="10 13" id="KW-0342">GTP-binding</keyword>
<evidence type="ECO:0000256" key="2">
    <source>
        <dbReference type="ARBA" id="ARBA00022448"/>
    </source>
</evidence>
<evidence type="ECO:0000313" key="17">
    <source>
        <dbReference type="EMBL" id="PKQ70215.1"/>
    </source>
</evidence>
<evidence type="ECO:0000256" key="10">
    <source>
        <dbReference type="ARBA" id="ARBA00023134"/>
    </source>
</evidence>
<dbReference type="Gene3D" id="3.40.50.300">
    <property type="entry name" value="P-loop containing nucleotide triphosphate hydrolases"/>
    <property type="match status" value="1"/>
</dbReference>
<dbReference type="Pfam" id="PF07670">
    <property type="entry name" value="Gate"/>
    <property type="match status" value="2"/>
</dbReference>
<name>A0A2N3IIR1_9BACT</name>
<dbReference type="GO" id="GO:0015093">
    <property type="term" value="F:ferrous iron transmembrane transporter activity"/>
    <property type="evidence" value="ECO:0007669"/>
    <property type="project" value="UniProtKB-UniRule"/>
</dbReference>
<comment type="caution">
    <text evidence="17">The sequence shown here is derived from an EMBL/GenBank/DDBJ whole genome shotgun (WGS) entry which is preliminary data.</text>
</comment>
<dbReference type="Proteomes" id="UP000233387">
    <property type="component" value="Unassembled WGS sequence"/>
</dbReference>
<gene>
    <name evidence="17" type="ORF">Rain11_0736</name>
</gene>
<evidence type="ECO:0000256" key="3">
    <source>
        <dbReference type="ARBA" id="ARBA00022475"/>
    </source>
</evidence>
<feature type="transmembrane region" description="Helical" evidence="15">
    <location>
        <begin position="380"/>
        <end position="402"/>
    </location>
</feature>
<organism evidence="17 18">
    <name type="scientific">Raineya orbicola</name>
    <dbReference type="NCBI Taxonomy" id="2016530"/>
    <lineage>
        <taxon>Bacteria</taxon>
        <taxon>Pseudomonadati</taxon>
        <taxon>Bacteroidota</taxon>
        <taxon>Cytophagia</taxon>
        <taxon>Cytophagales</taxon>
        <taxon>Raineyaceae</taxon>
        <taxon>Raineya</taxon>
    </lineage>
</organism>
<feature type="binding site" evidence="14">
    <location>
        <position position="21"/>
    </location>
    <ligand>
        <name>Mg(2+)</name>
        <dbReference type="ChEBI" id="CHEBI:18420"/>
        <label>2</label>
    </ligand>
</feature>
<dbReference type="GO" id="GO:0005525">
    <property type="term" value="F:GTP binding"/>
    <property type="evidence" value="ECO:0007669"/>
    <property type="project" value="UniProtKB-KW"/>
</dbReference>
<dbReference type="InterPro" id="IPR030389">
    <property type="entry name" value="G_FEOB_dom"/>
</dbReference>
<dbReference type="CDD" id="cd01879">
    <property type="entry name" value="FeoB"/>
    <property type="match status" value="1"/>
</dbReference>
<keyword evidence="7 15" id="KW-1133">Transmembrane helix</keyword>
<dbReference type="SUPFAM" id="SSF52540">
    <property type="entry name" value="P-loop containing nucleoside triphosphate hydrolases"/>
    <property type="match status" value="1"/>
</dbReference>
<evidence type="ECO:0000256" key="1">
    <source>
        <dbReference type="ARBA" id="ARBA00004651"/>
    </source>
</evidence>
<dbReference type="InterPro" id="IPR003373">
    <property type="entry name" value="Fe2_transport_prot-B"/>
</dbReference>
<feature type="binding site" evidence="13">
    <location>
        <begin position="7"/>
        <end position="14"/>
    </location>
    <ligand>
        <name>GTP</name>
        <dbReference type="ChEBI" id="CHEBI:37565"/>
        <label>1</label>
    </ligand>
</feature>
<feature type="transmembrane region" description="Helical" evidence="15">
    <location>
        <begin position="336"/>
        <end position="360"/>
    </location>
</feature>
<feature type="binding site" evidence="14">
    <location>
        <position position="18"/>
    </location>
    <ligand>
        <name>Mg(2+)</name>
        <dbReference type="ChEBI" id="CHEBI:18420"/>
        <label>2</label>
    </ligand>
</feature>
<keyword evidence="11 15" id="KW-0472">Membrane</keyword>
<feature type="transmembrane region" description="Helical" evidence="15">
    <location>
        <begin position="280"/>
        <end position="301"/>
    </location>
</feature>
<feature type="domain" description="FeoB-type G" evidence="16">
    <location>
        <begin position="1"/>
        <end position="167"/>
    </location>
</feature>
<dbReference type="InterPro" id="IPR011642">
    <property type="entry name" value="Gate_dom"/>
</dbReference>
<dbReference type="Pfam" id="PF02421">
    <property type="entry name" value="FeoB_N"/>
    <property type="match status" value="1"/>
</dbReference>
<evidence type="ECO:0000256" key="15">
    <source>
        <dbReference type="RuleBase" id="RU362098"/>
    </source>
</evidence>
<feature type="binding site" evidence="13">
    <location>
        <begin position="32"/>
        <end position="36"/>
    </location>
    <ligand>
        <name>GTP</name>
        <dbReference type="ChEBI" id="CHEBI:37565"/>
        <label>1</label>
    </ligand>
</feature>
<evidence type="ECO:0000256" key="4">
    <source>
        <dbReference type="ARBA" id="ARBA00022496"/>
    </source>
</evidence>
<evidence type="ECO:0000256" key="11">
    <source>
        <dbReference type="ARBA" id="ARBA00023136"/>
    </source>
</evidence>
<dbReference type="Pfam" id="PF07664">
    <property type="entry name" value="FeoB_C"/>
    <property type="match status" value="1"/>
</dbReference>
<dbReference type="InterPro" id="IPR050860">
    <property type="entry name" value="FeoB_GTPase"/>
</dbReference>
<keyword evidence="8 15" id="KW-0408">Iron</keyword>
<dbReference type="AlphaFoldDB" id="A0A2N3IIR1"/>
<dbReference type="InterPro" id="IPR006073">
    <property type="entry name" value="GTP-bd"/>
</dbReference>
<keyword evidence="4 15" id="KW-0410">Iron transport</keyword>
<proteinExistence type="inferred from homology"/>
<dbReference type="RefSeq" id="WP_243390541.1">
    <property type="nucleotide sequence ID" value="NZ_NKXO01000009.1"/>
</dbReference>
<evidence type="ECO:0000259" key="16">
    <source>
        <dbReference type="PROSITE" id="PS51711"/>
    </source>
</evidence>
<dbReference type="InterPro" id="IPR027417">
    <property type="entry name" value="P-loop_NTPase"/>
</dbReference>
<keyword evidence="6 13" id="KW-0547">Nucleotide-binding</keyword>
<evidence type="ECO:0000256" key="8">
    <source>
        <dbReference type="ARBA" id="ARBA00023004"/>
    </source>
</evidence>
<feature type="transmembrane region" description="Helical" evidence="15">
    <location>
        <begin position="414"/>
        <end position="441"/>
    </location>
</feature>
<feature type="binding site" evidence="13">
    <location>
        <begin position="118"/>
        <end position="121"/>
    </location>
    <ligand>
        <name>GTP</name>
        <dbReference type="ChEBI" id="CHEBI:37565"/>
        <label>1</label>
    </ligand>
</feature>
<keyword evidence="14" id="KW-0460">Magnesium</keyword>
<keyword evidence="3" id="KW-1003">Cell membrane</keyword>
<dbReference type="PROSITE" id="PS51711">
    <property type="entry name" value="G_FEOB"/>
    <property type="match status" value="1"/>
</dbReference>
<keyword evidence="5 15" id="KW-0812">Transmembrane</keyword>
<keyword evidence="18" id="KW-1185">Reference proteome</keyword>
<protein>
    <recommendedName>
        <fullName evidence="12 15">Ferrous iron transport protein B</fullName>
    </recommendedName>
</protein>
<dbReference type="PANTHER" id="PTHR43185:SF1">
    <property type="entry name" value="FE(2+) TRANSPORTER FEOB"/>
    <property type="match status" value="1"/>
</dbReference>
<accession>A0A2N3IIR1</accession>
<feature type="transmembrane region" description="Helical" evidence="15">
    <location>
        <begin position="644"/>
        <end position="668"/>
    </location>
</feature>
<dbReference type="EMBL" id="NKXO01000009">
    <property type="protein sequence ID" value="PKQ70215.1"/>
    <property type="molecule type" value="Genomic_DNA"/>
</dbReference>
<evidence type="ECO:0000256" key="12">
    <source>
        <dbReference type="NCBIfam" id="TIGR00437"/>
    </source>
</evidence>
<dbReference type="PANTHER" id="PTHR43185">
    <property type="entry name" value="FERROUS IRON TRANSPORT PROTEIN B"/>
    <property type="match status" value="1"/>
</dbReference>
<reference evidence="17 18" key="1">
    <citation type="submission" date="2017-06" db="EMBL/GenBank/DDBJ databases">
        <title>Raineya orbicola gen. nov., sp. nov. a slightly thermophilic bacterium of the phylum Bacteroidetes and the description of Raineyaceae fam. nov.</title>
        <authorList>
            <person name="Albuquerque L."/>
            <person name="Polonia A.R.M."/>
            <person name="Barroso C."/>
            <person name="Froufe H.J.C."/>
            <person name="Lage O."/>
            <person name="Lobo-Da-Cunha A."/>
            <person name="Egas C."/>
            <person name="Da Costa M.S."/>
        </authorList>
    </citation>
    <scope>NUCLEOTIDE SEQUENCE [LARGE SCALE GENOMIC DNA]</scope>
    <source>
        <strain evidence="17 18">SPSPC-11</strain>
    </source>
</reference>
<dbReference type="GO" id="GO:0046872">
    <property type="term" value="F:metal ion binding"/>
    <property type="evidence" value="ECO:0007669"/>
    <property type="project" value="UniProtKB-KW"/>
</dbReference>
<comment type="function">
    <text evidence="15">Probable transporter of a GTP-driven Fe(2+) uptake system.</text>
</comment>
<keyword evidence="14" id="KW-0479">Metal-binding</keyword>
<dbReference type="PRINTS" id="PR00326">
    <property type="entry name" value="GTP1OBG"/>
</dbReference>
<dbReference type="NCBIfam" id="TIGR00437">
    <property type="entry name" value="feoB"/>
    <property type="match status" value="1"/>
</dbReference>
<evidence type="ECO:0000256" key="13">
    <source>
        <dbReference type="PIRSR" id="PIRSR603373-1"/>
    </source>
</evidence>
<evidence type="ECO:0000256" key="14">
    <source>
        <dbReference type="PIRSR" id="PIRSR603373-2"/>
    </source>
</evidence>
<feature type="binding site" evidence="13">
    <location>
        <begin position="54"/>
        <end position="57"/>
    </location>
    <ligand>
        <name>GTP</name>
        <dbReference type="ChEBI" id="CHEBI:37565"/>
        <label>1</label>
    </ligand>
</feature>
<feature type="transmembrane region" description="Helical" evidence="15">
    <location>
        <begin position="453"/>
        <end position="474"/>
    </location>
</feature>
<feature type="transmembrane region" description="Helical" evidence="15">
    <location>
        <begin position="680"/>
        <end position="699"/>
    </location>
</feature>
<comment type="subcellular location">
    <subcellularLocation>
        <location evidence="15">Cell inner membrane</location>
        <topology evidence="15">Multi-pass membrane protein</topology>
    </subcellularLocation>
    <subcellularLocation>
        <location evidence="1">Cell membrane</location>
        <topology evidence="1">Multi-pass membrane protein</topology>
    </subcellularLocation>
</comment>
<feature type="transmembrane region" description="Helical" evidence="15">
    <location>
        <begin position="516"/>
        <end position="535"/>
    </location>
</feature>
<evidence type="ECO:0000313" key="18">
    <source>
        <dbReference type="Proteomes" id="UP000233387"/>
    </source>
</evidence>
<keyword evidence="9" id="KW-0406">Ion transport</keyword>
<evidence type="ECO:0000256" key="5">
    <source>
        <dbReference type="ARBA" id="ARBA00022692"/>
    </source>
</evidence>
<evidence type="ECO:0000256" key="9">
    <source>
        <dbReference type="ARBA" id="ARBA00023065"/>
    </source>
</evidence>
<dbReference type="InterPro" id="IPR011640">
    <property type="entry name" value="Fe2_transport_prot_B_C"/>
</dbReference>
<dbReference type="GO" id="GO:0005886">
    <property type="term" value="C:plasma membrane"/>
    <property type="evidence" value="ECO:0007669"/>
    <property type="project" value="UniProtKB-SubCell"/>
</dbReference>
<feature type="binding site" evidence="14">
    <location>
        <position position="22"/>
    </location>
    <ligand>
        <name>Mg(2+)</name>
        <dbReference type="ChEBI" id="CHEBI:18420"/>
        <label>1</label>
    </ligand>
</feature>
<sequence length="700" mass="79113">MKLALIGNPNAGKTSLFNQLTGLNQKVANFTGVTVEKKTGSFLLPNQSKAYITDLPGTYSLYPKSDDEQVVLDFLLNPQNPEKPDAILVVIDASNLQRNLLLFLEVQSLGFPTILVLNMIDIAQKSGWEIDTQKLAERLQSPVVCTNSRSGEGINELKQKVLDLEKNKSIPPNIILQTYAPLQNVLQEIRQKYQLPNIYWANLYFHHYEKLSFLAETDKQFFQKLELKNSFQALHLQADETLERFRVIEKIVAETTQKHEKAYNPQSITRKIDKILLHPLWGYGSFLMVLLLIFTAIFRWAEIPMEWIEQGTAHLQAFFRENLPNHFITNLWTEGILAGIGSVVTFIPQIALLFGFIAILEETGYMTRVMIMMDKIMRKFGLNGKSVVPLISGAACAIPAIMATRNIDNPKERLITTLVVPLISCSARLPIYTVMIALVIPDKMLWGILHYQALALLAMYLLGLLMAMLAAKVLSRFLPFWGNDYFIVEMPTYKMPRWKNVIITIYEKVKTFVFDAGKVIVVISVILWVLASYGWGDSLEKAESAIKKSYPTLSEEELTPLINSAKLEASFAGNLGKALEPIIEPLGFDWKIGISLITSFAAREVFVATMSVIYGLGEEGNEQSVRQKMASEINPQTGKPTYSVAVGFSLMVFYAFAMQCMSTFAVVWKETRSWKYPLGQLVFFNILAYLASWITYTILR</sequence>
<evidence type="ECO:0000256" key="6">
    <source>
        <dbReference type="ARBA" id="ARBA00022741"/>
    </source>
</evidence>
<evidence type="ECO:0000256" key="7">
    <source>
        <dbReference type="ARBA" id="ARBA00022989"/>
    </source>
</evidence>
<comment type="similarity">
    <text evidence="15">Belongs to the TRAFAC class TrmE-Era-EngA-EngB-Septin-like GTPase superfamily. FeoB GTPase (TC 9.A.8) family.</text>
</comment>